<sequence length="125" mass="14778">MPSPVWTLFTKQYQNGKWIKNKSSYFSSKKYAYGGLEIRSGNLMVTENHVDGSLKETKSTSFIKMIGKLIKSQKYSGRNVCHGYSWADHRFCCIDEENTFIYFPLFLKVFEISLNYMYIYNFKDR</sequence>
<keyword evidence="1" id="KW-1185">Reference proteome</keyword>
<evidence type="ECO:0000313" key="2">
    <source>
        <dbReference type="WBParaSite" id="Hba_05773"/>
    </source>
</evidence>
<organism evidence="1 2">
    <name type="scientific">Heterorhabditis bacteriophora</name>
    <name type="common">Entomopathogenic nematode worm</name>
    <dbReference type="NCBI Taxonomy" id="37862"/>
    <lineage>
        <taxon>Eukaryota</taxon>
        <taxon>Metazoa</taxon>
        <taxon>Ecdysozoa</taxon>
        <taxon>Nematoda</taxon>
        <taxon>Chromadorea</taxon>
        <taxon>Rhabditida</taxon>
        <taxon>Rhabditina</taxon>
        <taxon>Rhabditomorpha</taxon>
        <taxon>Strongyloidea</taxon>
        <taxon>Heterorhabditidae</taxon>
        <taxon>Heterorhabditis</taxon>
    </lineage>
</organism>
<accession>A0A1I7WKX5</accession>
<dbReference type="Proteomes" id="UP000095283">
    <property type="component" value="Unplaced"/>
</dbReference>
<proteinExistence type="predicted"/>
<evidence type="ECO:0000313" key="1">
    <source>
        <dbReference type="Proteomes" id="UP000095283"/>
    </source>
</evidence>
<dbReference type="AlphaFoldDB" id="A0A1I7WKX5"/>
<name>A0A1I7WKX5_HETBA</name>
<reference evidence="2" key="1">
    <citation type="submission" date="2016-11" db="UniProtKB">
        <authorList>
            <consortium name="WormBaseParasite"/>
        </authorList>
    </citation>
    <scope>IDENTIFICATION</scope>
</reference>
<protein>
    <submittedName>
        <fullName evidence="2">Beta/gamma crystallin 'Greek key' domain-containing protein</fullName>
    </submittedName>
</protein>
<dbReference type="WBParaSite" id="Hba_05773">
    <property type="protein sequence ID" value="Hba_05773"/>
    <property type="gene ID" value="Hba_05773"/>
</dbReference>